<keyword evidence="6" id="KW-1185">Reference proteome</keyword>
<dbReference type="InterPro" id="IPR042099">
    <property type="entry name" value="ANL_N_sf"/>
</dbReference>
<evidence type="ECO:0000313" key="6">
    <source>
        <dbReference type="Proteomes" id="UP001595767"/>
    </source>
</evidence>
<dbReference type="GO" id="GO:0016874">
    <property type="term" value="F:ligase activity"/>
    <property type="evidence" value="ECO:0007669"/>
    <property type="project" value="UniProtKB-KW"/>
</dbReference>
<dbReference type="InterPro" id="IPR000873">
    <property type="entry name" value="AMP-dep_synth/lig_dom"/>
</dbReference>
<evidence type="ECO:0000256" key="1">
    <source>
        <dbReference type="ARBA" id="ARBA00006432"/>
    </source>
</evidence>
<dbReference type="Pfam" id="PF00501">
    <property type="entry name" value="AMP-binding"/>
    <property type="match status" value="1"/>
</dbReference>
<dbReference type="PROSITE" id="PS00455">
    <property type="entry name" value="AMP_BINDING"/>
    <property type="match status" value="1"/>
</dbReference>
<feature type="domain" description="AMP-dependent synthetase/ligase" evidence="3">
    <location>
        <begin position="13"/>
        <end position="388"/>
    </location>
</feature>
<dbReference type="Gene3D" id="3.40.50.12780">
    <property type="entry name" value="N-terminal domain of ligase-like"/>
    <property type="match status" value="1"/>
</dbReference>
<dbReference type="EMBL" id="JBHSBA010000003">
    <property type="protein sequence ID" value="MFC4124413.1"/>
    <property type="molecule type" value="Genomic_DNA"/>
</dbReference>
<dbReference type="PANTHER" id="PTHR43201:SF5">
    <property type="entry name" value="MEDIUM-CHAIN ACYL-COA LIGASE ACSF2, MITOCHONDRIAL"/>
    <property type="match status" value="1"/>
</dbReference>
<reference evidence="6" key="1">
    <citation type="journal article" date="2019" name="Int. J. Syst. Evol. Microbiol.">
        <title>The Global Catalogue of Microorganisms (GCM) 10K type strain sequencing project: providing services to taxonomists for standard genome sequencing and annotation.</title>
        <authorList>
            <consortium name="The Broad Institute Genomics Platform"/>
            <consortium name="The Broad Institute Genome Sequencing Center for Infectious Disease"/>
            <person name="Wu L."/>
            <person name="Ma J."/>
        </authorList>
    </citation>
    <scope>NUCLEOTIDE SEQUENCE [LARGE SCALE GENOMIC DNA]</scope>
    <source>
        <strain evidence="6">CGMCC 4.7204</strain>
    </source>
</reference>
<dbReference type="NCBIfam" id="NF005801">
    <property type="entry name" value="PRK07656.1"/>
    <property type="match status" value="1"/>
</dbReference>
<organism evidence="5 6">
    <name type="scientific">Nocardia rhizosphaerae</name>
    <dbReference type="NCBI Taxonomy" id="1691571"/>
    <lineage>
        <taxon>Bacteria</taxon>
        <taxon>Bacillati</taxon>
        <taxon>Actinomycetota</taxon>
        <taxon>Actinomycetes</taxon>
        <taxon>Mycobacteriales</taxon>
        <taxon>Nocardiaceae</taxon>
        <taxon>Nocardia</taxon>
    </lineage>
</organism>
<gene>
    <name evidence="5" type="ORF">ACFOW8_05680</name>
</gene>
<accession>A0ABV8L2R5</accession>
<evidence type="ECO:0000259" key="4">
    <source>
        <dbReference type="Pfam" id="PF13193"/>
    </source>
</evidence>
<dbReference type="SUPFAM" id="SSF56801">
    <property type="entry name" value="Acetyl-CoA synthetase-like"/>
    <property type="match status" value="1"/>
</dbReference>
<proteinExistence type="inferred from homology"/>
<dbReference type="Gene3D" id="3.30.300.30">
    <property type="match status" value="1"/>
</dbReference>
<dbReference type="InterPro" id="IPR020845">
    <property type="entry name" value="AMP-binding_CS"/>
</dbReference>
<feature type="domain" description="AMP-binding enzyme C-terminal" evidence="4">
    <location>
        <begin position="439"/>
        <end position="514"/>
    </location>
</feature>
<dbReference type="Pfam" id="PF13193">
    <property type="entry name" value="AMP-binding_C"/>
    <property type="match status" value="1"/>
</dbReference>
<evidence type="ECO:0000313" key="5">
    <source>
        <dbReference type="EMBL" id="MFC4124413.1"/>
    </source>
</evidence>
<dbReference type="InterPro" id="IPR025110">
    <property type="entry name" value="AMP-bd_C"/>
</dbReference>
<comment type="caution">
    <text evidence="5">The sequence shown here is derived from an EMBL/GenBank/DDBJ whole genome shotgun (WGS) entry which is preliminary data.</text>
</comment>
<protein>
    <submittedName>
        <fullName evidence="5">FadD3 family acyl-CoA ligase</fullName>
    </submittedName>
</protein>
<dbReference type="Proteomes" id="UP001595767">
    <property type="component" value="Unassembled WGS sequence"/>
</dbReference>
<dbReference type="RefSeq" id="WP_378546446.1">
    <property type="nucleotide sequence ID" value="NZ_JBHSBA010000003.1"/>
</dbReference>
<keyword evidence="2 5" id="KW-0436">Ligase</keyword>
<dbReference type="PANTHER" id="PTHR43201">
    <property type="entry name" value="ACYL-COA SYNTHETASE"/>
    <property type="match status" value="1"/>
</dbReference>
<name>A0ABV8L2R5_9NOCA</name>
<sequence length="525" mass="55905">MRTPAQTTPQALRDVAAAHPDEPALLDGATRLTWSELLDQVRIAARALIARGIAPGDRIAMWAPNTHHWVVAALAAHSVGAALVPLNTRYVVAEAADVLARVDAKALFVAGPFLGRDRAAELLDSADHLGIGTVVVIPVEDGTPSTALPASAGPDTAVLTWSQLLDRATDVSAEAGEQRAAQVSPDDIADILFTSGTTGRSKGTLVAHRQALGVVRGWVECSTLRAGDRYLIIPPFFHNFGYKAGILACVVTGATIVPQATFDVPATLAMIESERITVLTGPPTIYQTILEHPRRGEHDLSSLRVAVTGAATVPVVLIERMRDDLDFEVVITAYGLSESAGFGTMCRPDDDAVTIANTCGGPIADFELRLSDAGEVLLRGPNVMIGYLDDPAATAEAVDADGWLHTGDIGVVDERGYLKITDRLKDMYITGGFNVYPAEIEQTLARLDGVAESAVFGVPDERMGEVGKAVVVRKTGSSLTADEVLDFAASKLANFKVPRFVEFRDQLPYSAAGKVLKRELREEKS</sequence>
<comment type="similarity">
    <text evidence="1">Belongs to the ATP-dependent AMP-binding enzyme family.</text>
</comment>
<evidence type="ECO:0000256" key="2">
    <source>
        <dbReference type="ARBA" id="ARBA00022598"/>
    </source>
</evidence>
<dbReference type="InterPro" id="IPR045851">
    <property type="entry name" value="AMP-bd_C_sf"/>
</dbReference>
<evidence type="ECO:0000259" key="3">
    <source>
        <dbReference type="Pfam" id="PF00501"/>
    </source>
</evidence>